<dbReference type="EMBL" id="BGPR01036718">
    <property type="protein sequence ID" value="GBO12039.1"/>
    <property type="molecule type" value="Genomic_DNA"/>
</dbReference>
<evidence type="ECO:0000313" key="2">
    <source>
        <dbReference type="EMBL" id="GBO12044.1"/>
    </source>
</evidence>
<dbReference type="EMBL" id="BGPR01036719">
    <property type="protein sequence ID" value="GBO12044.1"/>
    <property type="molecule type" value="Genomic_DNA"/>
</dbReference>
<gene>
    <name evidence="1" type="ORF">AVEN_160132_1</name>
    <name evidence="2" type="ORF">AVEN_169627_1</name>
</gene>
<organism evidence="1 3">
    <name type="scientific">Araneus ventricosus</name>
    <name type="common">Orbweaver spider</name>
    <name type="synonym">Epeira ventricosa</name>
    <dbReference type="NCBI Taxonomy" id="182803"/>
    <lineage>
        <taxon>Eukaryota</taxon>
        <taxon>Metazoa</taxon>
        <taxon>Ecdysozoa</taxon>
        <taxon>Arthropoda</taxon>
        <taxon>Chelicerata</taxon>
        <taxon>Arachnida</taxon>
        <taxon>Araneae</taxon>
        <taxon>Araneomorphae</taxon>
        <taxon>Entelegynae</taxon>
        <taxon>Araneoidea</taxon>
        <taxon>Araneidae</taxon>
        <taxon>Araneus</taxon>
    </lineage>
</organism>
<name>A0A4Y2UG32_ARAVE</name>
<proteinExistence type="predicted"/>
<accession>A0A4Y2UG32</accession>
<protein>
    <submittedName>
        <fullName evidence="1">Uncharacterized protein</fullName>
    </submittedName>
</protein>
<dbReference type="Proteomes" id="UP000499080">
    <property type="component" value="Unassembled WGS sequence"/>
</dbReference>
<comment type="caution">
    <text evidence="1">The sequence shown here is derived from an EMBL/GenBank/DDBJ whole genome shotgun (WGS) entry which is preliminary data.</text>
</comment>
<evidence type="ECO:0000313" key="3">
    <source>
        <dbReference type="Proteomes" id="UP000499080"/>
    </source>
</evidence>
<dbReference type="AlphaFoldDB" id="A0A4Y2UG32"/>
<sequence>MVKEDLRSSSFSNVFTKKQKLPDSPEHRLLTNMLFMKAFPTWDSDFVPTKICMLLLEEATKYSRTRRFETDLEKILIHGANLMIYSEIGSPDALTSGKDLDA</sequence>
<reference evidence="1 3" key="1">
    <citation type="journal article" date="2019" name="Sci. Rep.">
        <title>Orb-weaving spider Araneus ventricosus genome elucidates the spidroin gene catalogue.</title>
        <authorList>
            <person name="Kono N."/>
            <person name="Nakamura H."/>
            <person name="Ohtoshi R."/>
            <person name="Moran D.A.P."/>
            <person name="Shinohara A."/>
            <person name="Yoshida Y."/>
            <person name="Fujiwara M."/>
            <person name="Mori M."/>
            <person name="Tomita M."/>
            <person name="Arakawa K."/>
        </authorList>
    </citation>
    <scope>NUCLEOTIDE SEQUENCE [LARGE SCALE GENOMIC DNA]</scope>
</reference>
<evidence type="ECO:0000313" key="1">
    <source>
        <dbReference type="EMBL" id="GBO12039.1"/>
    </source>
</evidence>
<keyword evidence="3" id="KW-1185">Reference proteome</keyword>